<accession>A0A438KKN0</accession>
<comment type="caution">
    <text evidence="2">The sequence shown here is derived from an EMBL/GenBank/DDBJ whole genome shotgun (WGS) entry which is preliminary data.</text>
</comment>
<gene>
    <name evidence="2" type="ORF">CK203_000976</name>
</gene>
<reference evidence="2 3" key="1">
    <citation type="journal article" date="2018" name="PLoS Genet.">
        <title>Population sequencing reveals clonal diversity and ancestral inbreeding in the grapevine cultivar Chardonnay.</title>
        <authorList>
            <person name="Roach M.J."/>
            <person name="Johnson D.L."/>
            <person name="Bohlmann J."/>
            <person name="van Vuuren H.J."/>
            <person name="Jones S.J."/>
            <person name="Pretorius I.S."/>
            <person name="Schmidt S.A."/>
            <person name="Borneman A.R."/>
        </authorList>
    </citation>
    <scope>NUCLEOTIDE SEQUENCE [LARGE SCALE GENOMIC DNA]</scope>
    <source>
        <strain evidence="3">cv. Chardonnay</strain>
        <tissue evidence="2">Leaf</tissue>
    </source>
</reference>
<protein>
    <recommendedName>
        <fullName evidence="1">Retroviral polymerase SH3-like domain-containing protein</fullName>
    </recommendedName>
</protein>
<evidence type="ECO:0000313" key="3">
    <source>
        <dbReference type="Proteomes" id="UP000288805"/>
    </source>
</evidence>
<dbReference type="EMBL" id="QGNW01000004">
    <property type="protein sequence ID" value="RVX21740.1"/>
    <property type="molecule type" value="Genomic_DNA"/>
</dbReference>
<name>A0A438KKN0_VITVI</name>
<evidence type="ECO:0000313" key="2">
    <source>
        <dbReference type="EMBL" id="RVX21740.1"/>
    </source>
</evidence>
<organism evidence="2 3">
    <name type="scientific">Vitis vinifera</name>
    <name type="common">Grape</name>
    <dbReference type="NCBI Taxonomy" id="29760"/>
    <lineage>
        <taxon>Eukaryota</taxon>
        <taxon>Viridiplantae</taxon>
        <taxon>Streptophyta</taxon>
        <taxon>Embryophyta</taxon>
        <taxon>Tracheophyta</taxon>
        <taxon>Spermatophyta</taxon>
        <taxon>Magnoliopsida</taxon>
        <taxon>eudicotyledons</taxon>
        <taxon>Gunneridae</taxon>
        <taxon>Pentapetalae</taxon>
        <taxon>rosids</taxon>
        <taxon>Vitales</taxon>
        <taxon>Vitaceae</taxon>
        <taxon>Viteae</taxon>
        <taxon>Vitis</taxon>
    </lineage>
</organism>
<dbReference type="PANTHER" id="PTHR47481:SF22">
    <property type="entry name" value="RETROTRANSPOSON GAG DOMAIN-CONTAINING PROTEIN"/>
    <property type="match status" value="1"/>
</dbReference>
<dbReference type="Pfam" id="PF25597">
    <property type="entry name" value="SH3_retrovirus"/>
    <property type="match status" value="1"/>
</dbReference>
<feature type="domain" description="Retroviral polymerase SH3-like" evidence="1">
    <location>
        <begin position="151"/>
        <end position="182"/>
    </location>
</feature>
<evidence type="ECO:0000259" key="1">
    <source>
        <dbReference type="Pfam" id="PF25597"/>
    </source>
</evidence>
<sequence length="326" mass="36859">MENAVFANGFEDHIEGAEAWYALEKIFSASSKARVMQLRLEFQTTRKGSLPMMEYILKLKNLADSLAVIGEPVSDRDQILQLLGGLGANYNSIVATPQHHKYNKKEHFNRNTSIYNRNNFGFNPDVQLYKGNEKVTIGNVLECNVYYLIMQCIFLSYSPNHKGYLCFDPLSSRIYITRHTILSTFISSPQHTNHCTNPTSSLPDLIQVSFTDPISNNTSTRGPPIVNHHPMVTRAKDGIIKIGVYEPTTWSCPSYVYKLNKALHDIDSIHPSDDIFIIGNNSAYASFISHLHSSLALRNLGNLNYFHRVEVFHVGTSLHLNTYKTS</sequence>
<dbReference type="InterPro" id="IPR057670">
    <property type="entry name" value="SH3_retrovirus"/>
</dbReference>
<proteinExistence type="predicted"/>
<dbReference type="Proteomes" id="UP000288805">
    <property type="component" value="Unassembled WGS sequence"/>
</dbReference>
<dbReference type="AlphaFoldDB" id="A0A438KKN0"/>
<dbReference type="Pfam" id="PF14223">
    <property type="entry name" value="Retrotran_gag_2"/>
    <property type="match status" value="1"/>
</dbReference>
<dbReference type="PANTHER" id="PTHR47481">
    <property type="match status" value="1"/>
</dbReference>